<dbReference type="EMBL" id="MU620960">
    <property type="protein sequence ID" value="KAI8576194.1"/>
    <property type="molecule type" value="Genomic_DNA"/>
</dbReference>
<reference evidence="2" key="2">
    <citation type="journal article" date="2022" name="Proc. Natl. Acad. Sci. U.S.A.">
        <title>Diploid-dominant life cycles characterize the early evolution of Fungi.</title>
        <authorList>
            <person name="Amses K.R."/>
            <person name="Simmons D.R."/>
            <person name="Longcore J.E."/>
            <person name="Mondo S.J."/>
            <person name="Seto K."/>
            <person name="Jeronimo G.H."/>
            <person name="Bonds A.E."/>
            <person name="Quandt C.A."/>
            <person name="Davis W.J."/>
            <person name="Chang Y."/>
            <person name="Federici B.A."/>
            <person name="Kuo A."/>
            <person name="LaButti K."/>
            <person name="Pangilinan J."/>
            <person name="Andreopoulos W."/>
            <person name="Tritt A."/>
            <person name="Riley R."/>
            <person name="Hundley H."/>
            <person name="Johnson J."/>
            <person name="Lipzen A."/>
            <person name="Barry K."/>
            <person name="Lang B.F."/>
            <person name="Cuomo C.A."/>
            <person name="Buchler N.E."/>
            <person name="Grigoriev I.V."/>
            <person name="Spatafora J.W."/>
            <person name="Stajich J.E."/>
            <person name="James T.Y."/>
        </authorList>
    </citation>
    <scope>NUCLEOTIDE SEQUENCE</scope>
    <source>
        <strain evidence="2">AG</strain>
    </source>
</reference>
<evidence type="ECO:0000313" key="2">
    <source>
        <dbReference type="EMBL" id="KAI8576194.1"/>
    </source>
</evidence>
<keyword evidence="1" id="KW-0732">Signal</keyword>
<feature type="chain" id="PRO_5041909467" evidence="1">
    <location>
        <begin position="19"/>
        <end position="391"/>
    </location>
</feature>
<organism evidence="2 3">
    <name type="scientific">Umbelopsis ramanniana AG</name>
    <dbReference type="NCBI Taxonomy" id="1314678"/>
    <lineage>
        <taxon>Eukaryota</taxon>
        <taxon>Fungi</taxon>
        <taxon>Fungi incertae sedis</taxon>
        <taxon>Mucoromycota</taxon>
        <taxon>Mucoromycotina</taxon>
        <taxon>Umbelopsidomycetes</taxon>
        <taxon>Umbelopsidales</taxon>
        <taxon>Umbelopsidaceae</taxon>
        <taxon>Umbelopsis</taxon>
    </lineage>
</organism>
<dbReference type="GeneID" id="75917113"/>
<name>A0AAD5HAX0_UMBRA</name>
<evidence type="ECO:0000313" key="3">
    <source>
        <dbReference type="Proteomes" id="UP001206595"/>
    </source>
</evidence>
<sequence>MVLHRYLTILAATALVSAISLDDAVSKLHLALGDTIGKEYHHAHLIDDIPRVDDIKHWTLSVTNKALNENHQEFSANSLKDSHTLTGLAQLFRTAPPANTDDSFSAKSQDDVLWTKKCKEKGALAILDSVYDASLKVEDFNSSGVFYAHYTPTPARKNLFQPITQAAVYGSSIVASSAHSAGVSNTWLPVCDTDPAYVNAADRLIFFNTLAAGLQALSPDLYNAYTNADEEAKGKVIDYVSRLSIQLHMLQSIAKAAHLDPTDDAVKTMIYLCTLGDEATTTLSQTAKQIGEAVGSKLPNVIPRKVLDSINRKVANELIERSVKEENGKVVKLGQKIPGFRNIFDFVVDASSTWSIGKVAKIAFCPLPGGNNPLPIEKPLQVKSEQTKQEL</sequence>
<accession>A0AAD5HAX0</accession>
<dbReference type="RefSeq" id="XP_051441198.1">
    <property type="nucleotide sequence ID" value="XM_051591770.1"/>
</dbReference>
<keyword evidence="3" id="KW-1185">Reference proteome</keyword>
<feature type="signal peptide" evidence="1">
    <location>
        <begin position="1"/>
        <end position="18"/>
    </location>
</feature>
<comment type="caution">
    <text evidence="2">The sequence shown here is derived from an EMBL/GenBank/DDBJ whole genome shotgun (WGS) entry which is preliminary data.</text>
</comment>
<dbReference type="AlphaFoldDB" id="A0AAD5HAX0"/>
<evidence type="ECO:0000256" key="1">
    <source>
        <dbReference type="SAM" id="SignalP"/>
    </source>
</evidence>
<dbReference type="Proteomes" id="UP001206595">
    <property type="component" value="Unassembled WGS sequence"/>
</dbReference>
<reference evidence="2" key="1">
    <citation type="submission" date="2021-06" db="EMBL/GenBank/DDBJ databases">
        <authorList>
            <consortium name="DOE Joint Genome Institute"/>
            <person name="Mondo S.J."/>
            <person name="Amses K.R."/>
            <person name="Simmons D.R."/>
            <person name="Longcore J.E."/>
            <person name="Seto K."/>
            <person name="Alves G.H."/>
            <person name="Bonds A.E."/>
            <person name="Quandt C.A."/>
            <person name="Davis W.J."/>
            <person name="Chang Y."/>
            <person name="Letcher P.M."/>
            <person name="Powell M.J."/>
            <person name="Kuo A."/>
            <person name="Labutti K."/>
            <person name="Pangilinan J."/>
            <person name="Andreopoulos W."/>
            <person name="Tritt A."/>
            <person name="Riley R."/>
            <person name="Hundley H."/>
            <person name="Johnson J."/>
            <person name="Lipzen A."/>
            <person name="Barry K."/>
            <person name="Berbee M.L."/>
            <person name="Buchler N.E."/>
            <person name="Grigoriev I.V."/>
            <person name="Spatafora J.W."/>
            <person name="Stajich J.E."/>
            <person name="James T.Y."/>
        </authorList>
    </citation>
    <scope>NUCLEOTIDE SEQUENCE</scope>
    <source>
        <strain evidence="2">AG</strain>
    </source>
</reference>
<proteinExistence type="predicted"/>
<protein>
    <submittedName>
        <fullName evidence="2">Uncharacterized protein</fullName>
    </submittedName>
</protein>
<gene>
    <name evidence="2" type="ORF">K450DRAFT_258059</name>
</gene>